<gene>
    <name evidence="1" type="ORF">TBC1_12448</name>
</gene>
<evidence type="ECO:0000313" key="2">
    <source>
        <dbReference type="Proteomes" id="UP000053091"/>
    </source>
</evidence>
<sequence length="86" mass="9821">MAGKRKRRKPIKYKPVAFKLTQQQKKRVDAFCRKNGTTPVNMYKKAIMAYLLSNGYGNLKHSHEPVIGPNQMSIFDIVEDIGAIKL</sequence>
<dbReference type="RefSeq" id="WP_062044263.1">
    <property type="nucleotide sequence ID" value="NZ_DF968183.1"/>
</dbReference>
<name>A0A0S7C395_9BACT</name>
<organism evidence="1">
    <name type="scientific">Lentimicrobium saccharophilum</name>
    <dbReference type="NCBI Taxonomy" id="1678841"/>
    <lineage>
        <taxon>Bacteria</taxon>
        <taxon>Pseudomonadati</taxon>
        <taxon>Bacteroidota</taxon>
        <taxon>Bacteroidia</taxon>
        <taxon>Bacteroidales</taxon>
        <taxon>Lentimicrobiaceae</taxon>
        <taxon>Lentimicrobium</taxon>
    </lineage>
</organism>
<keyword evidence="2" id="KW-1185">Reference proteome</keyword>
<dbReference type="EMBL" id="DF968183">
    <property type="protein sequence ID" value="GAP44638.1"/>
    <property type="molecule type" value="Genomic_DNA"/>
</dbReference>
<reference evidence="1" key="1">
    <citation type="journal article" date="2015" name="Genome Announc.">
        <title>Draft Genome Sequence of Bacteroidales Strain TBC1, a Novel Isolate from a Methanogenic Wastewater Treatment System.</title>
        <authorList>
            <person name="Tourlousse D.M."/>
            <person name="Matsuura N."/>
            <person name="Sun L."/>
            <person name="Toyonaga M."/>
            <person name="Kuroda K."/>
            <person name="Ohashi A."/>
            <person name="Cruz R."/>
            <person name="Yamaguchi T."/>
            <person name="Sekiguchi Y."/>
        </authorList>
    </citation>
    <scope>NUCLEOTIDE SEQUENCE [LARGE SCALE GENOMIC DNA]</scope>
    <source>
        <strain evidence="1">TBC1</strain>
    </source>
</reference>
<protein>
    <submittedName>
        <fullName evidence="1">Uncharacterized protein</fullName>
    </submittedName>
</protein>
<proteinExistence type="predicted"/>
<accession>A0A0S7C395</accession>
<dbReference type="AlphaFoldDB" id="A0A0S7C395"/>
<evidence type="ECO:0000313" key="1">
    <source>
        <dbReference type="EMBL" id="GAP44638.1"/>
    </source>
</evidence>
<dbReference type="Proteomes" id="UP000053091">
    <property type="component" value="Unassembled WGS sequence"/>
</dbReference>